<dbReference type="InterPro" id="IPR038901">
    <property type="entry name" value="HEXDC-like"/>
</dbReference>
<dbReference type="GO" id="GO:0015929">
    <property type="term" value="F:hexosaminidase activity"/>
    <property type="evidence" value="ECO:0007669"/>
    <property type="project" value="InterPro"/>
</dbReference>
<organism evidence="3">
    <name type="scientific">Angiostrongylus costaricensis</name>
    <name type="common">Nematode worm</name>
    <dbReference type="NCBI Taxonomy" id="334426"/>
    <lineage>
        <taxon>Eukaryota</taxon>
        <taxon>Metazoa</taxon>
        <taxon>Ecdysozoa</taxon>
        <taxon>Nematoda</taxon>
        <taxon>Chromadorea</taxon>
        <taxon>Rhabditida</taxon>
        <taxon>Rhabditina</taxon>
        <taxon>Rhabditomorpha</taxon>
        <taxon>Strongyloidea</taxon>
        <taxon>Metastrongylidae</taxon>
        <taxon>Angiostrongylus</taxon>
    </lineage>
</organism>
<gene>
    <name evidence="1" type="ORF">ACOC_LOCUS10290</name>
</gene>
<dbReference type="STRING" id="334426.A0A0R3PW17"/>
<dbReference type="Gene3D" id="3.20.20.80">
    <property type="entry name" value="Glycosidases"/>
    <property type="match status" value="1"/>
</dbReference>
<dbReference type="SUPFAM" id="SSF51445">
    <property type="entry name" value="(Trans)glycosidases"/>
    <property type="match status" value="1"/>
</dbReference>
<evidence type="ECO:0000313" key="2">
    <source>
        <dbReference type="Proteomes" id="UP000267027"/>
    </source>
</evidence>
<dbReference type="PANTHER" id="PTHR21040:SF12">
    <property type="entry name" value="BETA-N-ACETYLHEXOSAMINIDASE"/>
    <property type="match status" value="1"/>
</dbReference>
<dbReference type="Proteomes" id="UP000267027">
    <property type="component" value="Unassembled WGS sequence"/>
</dbReference>
<protein>
    <submittedName>
        <fullName evidence="3">NodB homology domain-containing protein</fullName>
    </submittedName>
</protein>
<proteinExistence type="predicted"/>
<dbReference type="AlphaFoldDB" id="A0A0R3PW17"/>
<evidence type="ECO:0000313" key="1">
    <source>
        <dbReference type="EMBL" id="VDM61875.1"/>
    </source>
</evidence>
<dbReference type="EMBL" id="UYYA01004443">
    <property type="protein sequence ID" value="VDM61875.1"/>
    <property type="molecule type" value="Genomic_DNA"/>
</dbReference>
<dbReference type="PANTHER" id="PTHR21040">
    <property type="entry name" value="BCDNA.GH04120"/>
    <property type="match status" value="1"/>
</dbReference>
<name>A0A0R3PW17_ANGCS</name>
<dbReference type="WBParaSite" id="ACOC_0001028901-mRNA-1">
    <property type="protein sequence ID" value="ACOC_0001028901-mRNA-1"/>
    <property type="gene ID" value="ACOC_0001028901"/>
</dbReference>
<evidence type="ECO:0000313" key="3">
    <source>
        <dbReference type="WBParaSite" id="ACOC_0001028901-mRNA-1"/>
    </source>
</evidence>
<keyword evidence="2" id="KW-1185">Reference proteome</keyword>
<reference evidence="3" key="1">
    <citation type="submission" date="2017-02" db="UniProtKB">
        <authorList>
            <consortium name="WormBaseParasite"/>
        </authorList>
    </citation>
    <scope>IDENTIFICATION</scope>
</reference>
<reference evidence="1 2" key="2">
    <citation type="submission" date="2018-11" db="EMBL/GenBank/DDBJ databases">
        <authorList>
            <consortium name="Pathogen Informatics"/>
        </authorList>
    </citation>
    <scope>NUCLEOTIDE SEQUENCE [LARGE SCALE GENOMIC DNA]</scope>
    <source>
        <strain evidence="1 2">Costa Rica</strain>
    </source>
</reference>
<sequence>MGEKDRLLAVERLKLAHIGRVSQLARKVGFSEVLAWNDMFDKSEVVDMQTAGLGQLITPVVWGYRLDVTEKGYFPEHLFERLSQVFPTIFFASAFKGANSEGENFIDIDRYFQNQMSYVKLYRENRKALDGRVDGIILTGWQRYRHYAPLCELLAISLPSLITDLVYFDDVTRHRDELWSFVKAAKPRDLEKLRNCSRRAAPHLKPNTNCAI</sequence>
<dbReference type="OrthoDB" id="10023921at2759"/>
<dbReference type="InterPro" id="IPR017853">
    <property type="entry name" value="GH"/>
</dbReference>
<accession>A0A0R3PW17</accession>